<dbReference type="AlphaFoldDB" id="A0A410WTY7"/>
<evidence type="ECO:0000313" key="4">
    <source>
        <dbReference type="Proteomes" id="UP000288943"/>
    </source>
</evidence>
<dbReference type="Proteomes" id="UP001527202">
    <property type="component" value="Unassembled WGS sequence"/>
</dbReference>
<accession>A0A410WTY7</accession>
<evidence type="ECO:0000259" key="1">
    <source>
        <dbReference type="Pfam" id="PF24024"/>
    </source>
</evidence>
<evidence type="ECO:0000313" key="3">
    <source>
        <dbReference type="EMBL" id="QAV17794.1"/>
    </source>
</evidence>
<protein>
    <recommendedName>
        <fullName evidence="1">DUF7336 domain-containing protein</fullName>
    </recommendedName>
</protein>
<dbReference type="OrthoDB" id="1453790at2"/>
<reference evidence="2 5" key="2">
    <citation type="submission" date="2022-05" db="EMBL/GenBank/DDBJ databases">
        <title>Genome Sequencing of Bee-Associated Microbes.</title>
        <authorList>
            <person name="Dunlap C."/>
        </authorList>
    </citation>
    <scope>NUCLEOTIDE SEQUENCE [LARGE SCALE GENOMIC DNA]</scope>
    <source>
        <strain evidence="2 5">NRRL B-23120</strain>
    </source>
</reference>
<sequence>MKTVFLLQHSYEINQIEYTKTIGIYSTRDKAQDVINKYKELPGFKEYPEDFYIDEYHVDKNEWQEGFLSSSAFED</sequence>
<gene>
    <name evidence="2" type="ORF">M5X16_16760</name>
    <name evidence="3" type="ORF">PC41400_09015</name>
</gene>
<dbReference type="GeneID" id="95374947"/>
<evidence type="ECO:0000313" key="5">
    <source>
        <dbReference type="Proteomes" id="UP001527202"/>
    </source>
</evidence>
<dbReference type="RefSeq" id="WP_042231075.1">
    <property type="nucleotide sequence ID" value="NZ_CP026520.1"/>
</dbReference>
<dbReference type="EMBL" id="JAMDMJ010000021">
    <property type="protein sequence ID" value="MCY9597414.1"/>
    <property type="molecule type" value="Genomic_DNA"/>
</dbReference>
<evidence type="ECO:0000313" key="2">
    <source>
        <dbReference type="EMBL" id="MCY9597414.1"/>
    </source>
</evidence>
<feature type="domain" description="DUF7336" evidence="1">
    <location>
        <begin position="2"/>
        <end position="67"/>
    </location>
</feature>
<organism evidence="3 4">
    <name type="scientific">Paenibacillus chitinolyticus</name>
    <dbReference type="NCBI Taxonomy" id="79263"/>
    <lineage>
        <taxon>Bacteria</taxon>
        <taxon>Bacillati</taxon>
        <taxon>Bacillota</taxon>
        <taxon>Bacilli</taxon>
        <taxon>Bacillales</taxon>
        <taxon>Paenibacillaceae</taxon>
        <taxon>Paenibacillus</taxon>
    </lineage>
</organism>
<dbReference type="Proteomes" id="UP000288943">
    <property type="component" value="Chromosome"/>
</dbReference>
<proteinExistence type="predicted"/>
<name>A0A410WTY7_9BACL</name>
<dbReference type="KEGG" id="pchi:PC41400_09015"/>
<keyword evidence="5" id="KW-1185">Reference proteome</keyword>
<dbReference type="EMBL" id="CP026520">
    <property type="protein sequence ID" value="QAV17794.1"/>
    <property type="molecule type" value="Genomic_DNA"/>
</dbReference>
<dbReference type="Pfam" id="PF24024">
    <property type="entry name" value="DUF7336"/>
    <property type="match status" value="1"/>
</dbReference>
<reference evidence="3 4" key="1">
    <citation type="submission" date="2018-01" db="EMBL/GenBank/DDBJ databases">
        <title>The whole genome sequencing and assembly of Paenibacillus chitinolyticus KCCM 41400 strain.</title>
        <authorList>
            <person name="Kim J.-Y."/>
            <person name="Park M.-K."/>
            <person name="Lee Y.-J."/>
            <person name="Yi H."/>
            <person name="Bahn Y.-S."/>
            <person name="Kim J.F."/>
            <person name="Lee D.-W."/>
        </authorList>
    </citation>
    <scope>NUCLEOTIDE SEQUENCE [LARGE SCALE GENOMIC DNA]</scope>
    <source>
        <strain evidence="3 4">KCCM 41400</strain>
    </source>
</reference>
<dbReference type="InterPro" id="IPR055760">
    <property type="entry name" value="DUF7336"/>
</dbReference>